<dbReference type="PANTHER" id="PTHR43479">
    <property type="entry name" value="ACREF/ENVCD OPERON REPRESSOR-RELATED"/>
    <property type="match status" value="1"/>
</dbReference>
<dbReference type="PANTHER" id="PTHR43479:SF7">
    <property type="entry name" value="TETR-FAMILY TRANSCRIPTIONAL REGULATOR"/>
    <property type="match status" value="1"/>
</dbReference>
<feature type="domain" description="Transcriptional regulator TetR C-terminal Firmicutes type" evidence="1">
    <location>
        <begin position="73"/>
        <end position="172"/>
    </location>
</feature>
<accession>A0A4R3Z5M2</accession>
<dbReference type="InterPro" id="IPR050624">
    <property type="entry name" value="HTH-type_Tx_Regulator"/>
</dbReference>
<organism evidence="2 3">
    <name type="scientific">Longibaculum muris</name>
    <dbReference type="NCBI Taxonomy" id="1796628"/>
    <lineage>
        <taxon>Bacteria</taxon>
        <taxon>Bacillati</taxon>
        <taxon>Bacillota</taxon>
        <taxon>Erysipelotrichia</taxon>
        <taxon>Erysipelotrichales</taxon>
        <taxon>Coprobacillaceae</taxon>
        <taxon>Longibaculum</taxon>
    </lineage>
</organism>
<dbReference type="AlphaFoldDB" id="A0A4R3Z5M2"/>
<evidence type="ECO:0000313" key="2">
    <source>
        <dbReference type="EMBL" id="TCW01758.1"/>
    </source>
</evidence>
<dbReference type="SUPFAM" id="SSF46689">
    <property type="entry name" value="Homeodomain-like"/>
    <property type="match status" value="1"/>
</dbReference>
<dbReference type="Pfam" id="PF14278">
    <property type="entry name" value="TetR_C_8"/>
    <property type="match status" value="1"/>
</dbReference>
<name>A0A4R3Z5M2_9FIRM</name>
<dbReference type="EMBL" id="SMCQ01000003">
    <property type="protein sequence ID" value="TCW01758.1"/>
    <property type="molecule type" value="Genomic_DNA"/>
</dbReference>
<evidence type="ECO:0000259" key="1">
    <source>
        <dbReference type="Pfam" id="PF14278"/>
    </source>
</evidence>
<dbReference type="InterPro" id="IPR039532">
    <property type="entry name" value="TetR_C_Firmicutes"/>
</dbReference>
<sequence>MANYTQRAIIQTFQDMLKEMPFDKITVSAIVARCDISSNTFYYHYHDIYDLLDTWLHIREIKYFEEKDLNLYWKDALKMIFHDVQDNPDIVNHIFNSISRDRIEKYVFDTLDVIAFHLVQKKDVDKVLSEDNQHMIASACCYMLLGFLIKFIWNGMKDDVDESIEELNDIFEGTIEHIINKEKKKIDK</sequence>
<comment type="caution">
    <text evidence="2">The sequence shown here is derived from an EMBL/GenBank/DDBJ whole genome shotgun (WGS) entry which is preliminary data.</text>
</comment>
<dbReference type="RefSeq" id="WP_066447791.1">
    <property type="nucleotide sequence ID" value="NZ_CAUWFI010000030.1"/>
</dbReference>
<reference evidence="2 3" key="1">
    <citation type="submission" date="2019-03" db="EMBL/GenBank/DDBJ databases">
        <title>Genomic Encyclopedia of Type Strains, Phase IV (KMG-IV): sequencing the most valuable type-strain genomes for metagenomic binning, comparative biology and taxonomic classification.</title>
        <authorList>
            <person name="Goeker M."/>
        </authorList>
    </citation>
    <scope>NUCLEOTIDE SEQUENCE [LARGE SCALE GENOMIC DNA]</scope>
    <source>
        <strain evidence="2 3">DSM 29487</strain>
    </source>
</reference>
<evidence type="ECO:0000313" key="3">
    <source>
        <dbReference type="Proteomes" id="UP000295515"/>
    </source>
</evidence>
<keyword evidence="3" id="KW-1185">Reference proteome</keyword>
<dbReference type="InterPro" id="IPR009057">
    <property type="entry name" value="Homeodomain-like_sf"/>
</dbReference>
<dbReference type="GeneID" id="98914694"/>
<dbReference type="Gene3D" id="1.10.357.10">
    <property type="entry name" value="Tetracycline Repressor, domain 2"/>
    <property type="match status" value="1"/>
</dbReference>
<proteinExistence type="predicted"/>
<gene>
    <name evidence="2" type="ORF">EDD60_103218</name>
</gene>
<protein>
    <submittedName>
        <fullName evidence="2">TetR family transcriptional regulator</fullName>
    </submittedName>
</protein>
<dbReference type="Proteomes" id="UP000295515">
    <property type="component" value="Unassembled WGS sequence"/>
</dbReference>